<proteinExistence type="predicted"/>
<accession>A0A8T1WKU7</accession>
<reference evidence="2" key="1">
    <citation type="submission" date="2021-02" db="EMBL/GenBank/DDBJ databases">
        <authorList>
            <person name="Palmer J.M."/>
        </authorList>
    </citation>
    <scope>NUCLEOTIDE SEQUENCE</scope>
    <source>
        <strain evidence="2">SCRP734</strain>
    </source>
</reference>
<evidence type="ECO:0000256" key="1">
    <source>
        <dbReference type="SAM" id="Phobius"/>
    </source>
</evidence>
<dbReference type="AlphaFoldDB" id="A0A8T1WKU7"/>
<feature type="transmembrane region" description="Helical" evidence="1">
    <location>
        <begin position="123"/>
        <end position="143"/>
    </location>
</feature>
<feature type="transmembrane region" description="Helical" evidence="1">
    <location>
        <begin position="494"/>
        <end position="512"/>
    </location>
</feature>
<feature type="transmembrane region" description="Helical" evidence="1">
    <location>
        <begin position="89"/>
        <end position="111"/>
    </location>
</feature>
<evidence type="ECO:0000313" key="2">
    <source>
        <dbReference type="EMBL" id="KAG7392339.1"/>
    </source>
</evidence>
<organism evidence="2 3">
    <name type="scientific">Phytophthora pseudosyringae</name>
    <dbReference type="NCBI Taxonomy" id="221518"/>
    <lineage>
        <taxon>Eukaryota</taxon>
        <taxon>Sar</taxon>
        <taxon>Stramenopiles</taxon>
        <taxon>Oomycota</taxon>
        <taxon>Peronosporomycetes</taxon>
        <taxon>Peronosporales</taxon>
        <taxon>Peronosporaceae</taxon>
        <taxon>Phytophthora</taxon>
    </lineage>
</organism>
<feature type="transmembrane region" description="Helical" evidence="1">
    <location>
        <begin position="437"/>
        <end position="460"/>
    </location>
</feature>
<gene>
    <name evidence="2" type="ORF">PHYPSEUDO_000747</name>
</gene>
<keyword evidence="1" id="KW-1133">Transmembrane helix</keyword>
<name>A0A8T1WKU7_9STRA</name>
<dbReference type="OrthoDB" id="125125at2759"/>
<feature type="transmembrane region" description="Helical" evidence="1">
    <location>
        <begin position="398"/>
        <end position="417"/>
    </location>
</feature>
<dbReference type="Proteomes" id="UP000694044">
    <property type="component" value="Unassembled WGS sequence"/>
</dbReference>
<protein>
    <submittedName>
        <fullName evidence="2">Uncharacterized protein</fullName>
    </submittedName>
</protein>
<keyword evidence="1" id="KW-0472">Membrane</keyword>
<comment type="caution">
    <text evidence="2">The sequence shown here is derived from an EMBL/GenBank/DDBJ whole genome shotgun (WGS) entry which is preliminary data.</text>
</comment>
<feature type="transmembrane region" description="Helical" evidence="1">
    <location>
        <begin position="26"/>
        <end position="47"/>
    </location>
</feature>
<evidence type="ECO:0000313" key="3">
    <source>
        <dbReference type="Proteomes" id="UP000694044"/>
    </source>
</evidence>
<feature type="transmembrane region" description="Helical" evidence="1">
    <location>
        <begin position="59"/>
        <end position="83"/>
    </location>
</feature>
<keyword evidence="3" id="KW-1185">Reference proteome</keyword>
<dbReference type="EMBL" id="JAGDFM010000011">
    <property type="protein sequence ID" value="KAG7392339.1"/>
    <property type="molecule type" value="Genomic_DNA"/>
</dbReference>
<keyword evidence="1" id="KW-0812">Transmembrane</keyword>
<feature type="transmembrane region" description="Helical" evidence="1">
    <location>
        <begin position="155"/>
        <end position="174"/>
    </location>
</feature>
<sequence length="514" mass="57136">MITIVILQESITLQDPAAGWKVNYGFWIRVALLVGFSAPTMATQLRYLVEGVVISSRQLLFITASMVVVYTAATLLVAATTVFPIPFQVLSMSFVYFSLLIVAVVAAVGRNGLNAMLSHTNELARCVCYMSSQLLVAVAYPAYQALFNAAVKTRYELLVFLLLPGIKIVLKNFVALSMTHMEDIIPESVIFTVDFFNSLYLATCMQSASSTTSVVVIVAIDLVQNALALTELHRSTRSILARLREVLPGQESDDLVAALCTLCRSPAPLEDHPVVRLTTQSCLPHRLSMADREMVVKRQNDPLEEQVVPLKLSSSPSLAEMLESRPAKVFKSRSKAWLCRSRRRHSSSITPMGSQPRLTQRRQISVDFQQALLSKRAAVLRDVLEVLFTCECLVLTEYVEAVIPALYGMYILLMVHLPSARYHNELVGVTQETIGDTVHSIFVYALLEAGSFALLSVLMLRNCGMRALYQLSFVLETQASLIQGKLVMWMLMTLTYRVVHFGVDFTFTFAWIGG</sequence>